<keyword evidence="4" id="KW-1185">Reference proteome</keyword>
<protein>
    <recommendedName>
        <fullName evidence="2">UPF0102 protein D3876_12690</fullName>
    </recommendedName>
</protein>
<evidence type="ECO:0000256" key="2">
    <source>
        <dbReference type="HAMAP-Rule" id="MF_00048"/>
    </source>
</evidence>
<proteinExistence type="inferred from homology"/>
<dbReference type="InterPro" id="IPR011335">
    <property type="entry name" value="Restrct_endonuc-II-like"/>
</dbReference>
<evidence type="ECO:0000313" key="4">
    <source>
        <dbReference type="Proteomes" id="UP000286100"/>
    </source>
</evidence>
<comment type="similarity">
    <text evidence="1 2">Belongs to the UPF0102 family.</text>
</comment>
<gene>
    <name evidence="3" type="ORF">D3876_12690</name>
</gene>
<dbReference type="InterPro" id="IPR011856">
    <property type="entry name" value="tRNA_endonuc-like_dom_sf"/>
</dbReference>
<dbReference type="Pfam" id="PF02021">
    <property type="entry name" value="UPF0102"/>
    <property type="match status" value="1"/>
</dbReference>
<accession>A0A418WLX3</accession>
<dbReference type="OrthoDB" id="9812968at2"/>
<dbReference type="PANTHER" id="PTHR34039">
    <property type="entry name" value="UPF0102 PROTEIN YRAN"/>
    <property type="match status" value="1"/>
</dbReference>
<evidence type="ECO:0000313" key="3">
    <source>
        <dbReference type="EMBL" id="RJF91005.1"/>
    </source>
</evidence>
<dbReference type="AlphaFoldDB" id="A0A418WLX3"/>
<reference evidence="3 4" key="1">
    <citation type="submission" date="2018-09" db="EMBL/GenBank/DDBJ databases">
        <authorList>
            <person name="Zhu H."/>
        </authorList>
    </citation>
    <scope>NUCLEOTIDE SEQUENCE [LARGE SCALE GENOMIC DNA]</scope>
    <source>
        <strain evidence="3 4">K2R01-6</strain>
    </source>
</reference>
<dbReference type="InterPro" id="IPR003509">
    <property type="entry name" value="UPF0102_YraN-like"/>
</dbReference>
<organism evidence="3 4">
    <name type="scientific">Sphingomonas cavernae</name>
    <dbReference type="NCBI Taxonomy" id="2320861"/>
    <lineage>
        <taxon>Bacteria</taxon>
        <taxon>Pseudomonadati</taxon>
        <taxon>Pseudomonadota</taxon>
        <taxon>Alphaproteobacteria</taxon>
        <taxon>Sphingomonadales</taxon>
        <taxon>Sphingomonadaceae</taxon>
        <taxon>Sphingomonas</taxon>
    </lineage>
</organism>
<dbReference type="Proteomes" id="UP000286100">
    <property type="component" value="Unassembled WGS sequence"/>
</dbReference>
<dbReference type="PANTHER" id="PTHR34039:SF1">
    <property type="entry name" value="UPF0102 PROTEIN YRAN"/>
    <property type="match status" value="1"/>
</dbReference>
<evidence type="ECO:0000256" key="1">
    <source>
        <dbReference type="ARBA" id="ARBA00006738"/>
    </source>
</evidence>
<dbReference type="GO" id="GO:0003676">
    <property type="term" value="F:nucleic acid binding"/>
    <property type="evidence" value="ECO:0007669"/>
    <property type="project" value="InterPro"/>
</dbReference>
<dbReference type="Gene3D" id="3.40.1350.10">
    <property type="match status" value="1"/>
</dbReference>
<comment type="caution">
    <text evidence="3">The sequence shown here is derived from an EMBL/GenBank/DDBJ whole genome shotgun (WGS) entry which is preliminary data.</text>
</comment>
<dbReference type="HAMAP" id="MF_00048">
    <property type="entry name" value="UPF0102"/>
    <property type="match status" value="1"/>
</dbReference>
<dbReference type="NCBIfam" id="NF009151">
    <property type="entry name" value="PRK12497.1-5"/>
    <property type="match status" value="1"/>
</dbReference>
<sequence length="117" mass="13321">MKGRQRAERRGRSGETAAAWWLRLQGWRIVARRVKTPMGEVDLVAKRGRTVAFVEVKTRGTSAELDLAIDRHRLKRVAAAANALAPRFARHGEDIRIDVLLLCPWRLPRHIANAWHG</sequence>
<dbReference type="SUPFAM" id="SSF52980">
    <property type="entry name" value="Restriction endonuclease-like"/>
    <property type="match status" value="1"/>
</dbReference>
<dbReference type="EMBL" id="QYUM01000003">
    <property type="protein sequence ID" value="RJF91005.1"/>
    <property type="molecule type" value="Genomic_DNA"/>
</dbReference>
<dbReference type="RefSeq" id="WP_119762692.1">
    <property type="nucleotide sequence ID" value="NZ_QYUM01000003.1"/>
</dbReference>
<name>A0A418WLX3_9SPHN</name>